<evidence type="ECO:0000313" key="2">
    <source>
        <dbReference type="EMBL" id="CAI2198314.1"/>
    </source>
</evidence>
<accession>A0A9W4TAD4</accession>
<dbReference type="AlphaFoldDB" id="A0A9W4TAD4"/>
<evidence type="ECO:0000313" key="3">
    <source>
        <dbReference type="Proteomes" id="UP001153678"/>
    </source>
</evidence>
<sequence length="271" mass="30447">HTPGNGVIEDSVRVFSISNGKKKVEITYNVISDPELEFDAFVDSKRVEKLSEIFSKTETPFFNNKCLVGKSYTFKEIEINVDYYVVNKAEIDQFNENNYPHGVEKVGKRDPEKGHYLGGALTCSGGDNRGNEYTIAAFEKHPVGFDPDCYGQNGNLISPIKGKSSDNQKPDPISGQNSNPPQSSGLSKSVKEQVVNYMKQNGIFQLTLDNGKIVVEYNNSSKKEEKEINSQQLKTIQDYLKSHNNSVNYEQLNYDANSPTTDLDKKPDYIY</sequence>
<feature type="region of interest" description="Disordered" evidence="1">
    <location>
        <begin position="156"/>
        <end position="189"/>
    </location>
</feature>
<dbReference type="Proteomes" id="UP001153678">
    <property type="component" value="Unassembled WGS sequence"/>
</dbReference>
<name>A0A9W4TAD4_9GLOM</name>
<organism evidence="2 3">
    <name type="scientific">Funneliformis geosporum</name>
    <dbReference type="NCBI Taxonomy" id="1117311"/>
    <lineage>
        <taxon>Eukaryota</taxon>
        <taxon>Fungi</taxon>
        <taxon>Fungi incertae sedis</taxon>
        <taxon>Mucoromycota</taxon>
        <taxon>Glomeromycotina</taxon>
        <taxon>Glomeromycetes</taxon>
        <taxon>Glomerales</taxon>
        <taxon>Glomeraceae</taxon>
        <taxon>Funneliformis</taxon>
    </lineage>
</organism>
<comment type="caution">
    <text evidence="2">The sequence shown here is derived from an EMBL/GenBank/DDBJ whole genome shotgun (WGS) entry which is preliminary data.</text>
</comment>
<reference evidence="2" key="1">
    <citation type="submission" date="2022-08" db="EMBL/GenBank/DDBJ databases">
        <authorList>
            <person name="Kallberg Y."/>
            <person name="Tangrot J."/>
            <person name="Rosling A."/>
        </authorList>
    </citation>
    <scope>NUCLEOTIDE SEQUENCE</scope>
    <source>
        <strain evidence="2">Wild A</strain>
    </source>
</reference>
<feature type="compositionally biased region" description="Polar residues" evidence="1">
    <location>
        <begin position="174"/>
        <end position="187"/>
    </location>
</feature>
<feature type="non-terminal residue" evidence="2">
    <location>
        <position position="271"/>
    </location>
</feature>
<dbReference type="EMBL" id="CAMKVN010018307">
    <property type="protein sequence ID" value="CAI2198314.1"/>
    <property type="molecule type" value="Genomic_DNA"/>
</dbReference>
<evidence type="ECO:0000256" key="1">
    <source>
        <dbReference type="SAM" id="MobiDB-lite"/>
    </source>
</evidence>
<keyword evidence="3" id="KW-1185">Reference proteome</keyword>
<proteinExistence type="predicted"/>
<protein>
    <submittedName>
        <fullName evidence="2">6158_t:CDS:1</fullName>
    </submittedName>
</protein>
<gene>
    <name evidence="2" type="ORF">FWILDA_LOCUS18511</name>
</gene>